<protein>
    <submittedName>
        <fullName evidence="2">Thiol-disulfide oxidoreductase DCC family protein</fullName>
    </submittedName>
</protein>
<accession>A0A6M1SU97</accession>
<sequence>MGDSKKIVLFDGVCNLCTGSVVFIIKRDKDDLFRFAALQSDIGQELTDKFGIDTQKVDSIILIEGESYYIKSSAALRIARNLSGLYPMLYGFIILPTVIRDWVYDVIANNRYQWFGKRDSCMVPTPELKAKFLEE</sequence>
<keyword evidence="1" id="KW-0812">Transmembrane</keyword>
<dbReference type="PANTHER" id="PTHR33639:SF2">
    <property type="entry name" value="DUF393 DOMAIN-CONTAINING PROTEIN"/>
    <property type="match status" value="1"/>
</dbReference>
<evidence type="ECO:0000313" key="3">
    <source>
        <dbReference type="Proteomes" id="UP000479132"/>
    </source>
</evidence>
<dbReference type="Proteomes" id="UP000479132">
    <property type="component" value="Unassembled WGS sequence"/>
</dbReference>
<keyword evidence="1" id="KW-1133">Transmembrane helix</keyword>
<dbReference type="InterPro" id="IPR007263">
    <property type="entry name" value="DCC1-like"/>
</dbReference>
<reference evidence="2 3" key="1">
    <citation type="submission" date="2020-02" db="EMBL/GenBank/DDBJ databases">
        <title>Aliifodinibius halophilus 2W32, complete genome.</title>
        <authorList>
            <person name="Li Y."/>
            <person name="Wu S."/>
        </authorList>
    </citation>
    <scope>NUCLEOTIDE SEQUENCE [LARGE SCALE GENOMIC DNA]</scope>
    <source>
        <strain evidence="2 3">2W32</strain>
    </source>
</reference>
<dbReference type="Pfam" id="PF04134">
    <property type="entry name" value="DCC1-like"/>
    <property type="match status" value="1"/>
</dbReference>
<gene>
    <name evidence="2" type="ORF">G3569_01865</name>
</gene>
<dbReference type="EMBL" id="JAALLS010000002">
    <property type="protein sequence ID" value="NGP87086.1"/>
    <property type="molecule type" value="Genomic_DNA"/>
</dbReference>
<dbReference type="AlphaFoldDB" id="A0A6M1SU97"/>
<name>A0A6M1SU97_9BACT</name>
<dbReference type="InterPro" id="IPR052927">
    <property type="entry name" value="DCC_oxidoreductase"/>
</dbReference>
<dbReference type="PANTHER" id="PTHR33639">
    <property type="entry name" value="THIOL-DISULFIDE OXIDOREDUCTASE DCC"/>
    <property type="match status" value="1"/>
</dbReference>
<feature type="transmembrane region" description="Helical" evidence="1">
    <location>
        <begin position="6"/>
        <end position="25"/>
    </location>
</feature>
<dbReference type="RefSeq" id="WP_165265523.1">
    <property type="nucleotide sequence ID" value="NZ_JAALLS010000002.1"/>
</dbReference>
<dbReference type="GO" id="GO:0015035">
    <property type="term" value="F:protein-disulfide reductase activity"/>
    <property type="evidence" value="ECO:0007669"/>
    <property type="project" value="InterPro"/>
</dbReference>
<organism evidence="2 3">
    <name type="scientific">Fodinibius halophilus</name>
    <dbReference type="NCBI Taxonomy" id="1736908"/>
    <lineage>
        <taxon>Bacteria</taxon>
        <taxon>Pseudomonadati</taxon>
        <taxon>Balneolota</taxon>
        <taxon>Balneolia</taxon>
        <taxon>Balneolales</taxon>
        <taxon>Balneolaceae</taxon>
        <taxon>Fodinibius</taxon>
    </lineage>
</organism>
<keyword evidence="3" id="KW-1185">Reference proteome</keyword>
<comment type="caution">
    <text evidence="2">The sequence shown here is derived from an EMBL/GenBank/DDBJ whole genome shotgun (WGS) entry which is preliminary data.</text>
</comment>
<keyword evidence="1" id="KW-0472">Membrane</keyword>
<evidence type="ECO:0000313" key="2">
    <source>
        <dbReference type="EMBL" id="NGP87086.1"/>
    </source>
</evidence>
<evidence type="ECO:0000256" key="1">
    <source>
        <dbReference type="SAM" id="Phobius"/>
    </source>
</evidence>
<proteinExistence type="predicted"/>